<comment type="caution">
    <text evidence="2">The sequence shown here is derived from an EMBL/GenBank/DDBJ whole genome shotgun (WGS) entry which is preliminary data.</text>
</comment>
<evidence type="ECO:0000313" key="1">
    <source>
        <dbReference type="EMBL" id="KAK4091635.1"/>
    </source>
</evidence>
<reference evidence="2 3" key="2">
    <citation type="journal article" date="2016" name="Front. Microbiol.">
        <title>Genome and transcriptome sequences reveal the specific parasitism of the nematophagous Purpureocillium lilacinum 36-1.</title>
        <authorList>
            <person name="Xie J."/>
            <person name="Li S."/>
            <person name="Mo C."/>
            <person name="Xiao X."/>
            <person name="Peng D."/>
            <person name="Wang G."/>
            <person name="Xiao Y."/>
        </authorList>
    </citation>
    <scope>NUCLEOTIDE SEQUENCE [LARGE SCALE GENOMIC DNA]</scope>
    <source>
        <strain evidence="2 3">36-1</strain>
    </source>
</reference>
<dbReference type="EMBL" id="JAWRVI010000011">
    <property type="protein sequence ID" value="KAK4091635.1"/>
    <property type="molecule type" value="Genomic_DNA"/>
</dbReference>
<dbReference type="EMBL" id="LCWV01000002">
    <property type="protein sequence ID" value="PWI75636.1"/>
    <property type="molecule type" value="Genomic_DNA"/>
</dbReference>
<sequence>MVLVVDAYSAPVSVLNLPILVASGASEWHVFTRLYIYYIRGAARQHAVHLYMLQFAKLQSMTSADSDAVTSHSPSAMVSGGRILPDAATSWPPDRPKYFDHARCITHALGGRAIVDRQAPNPKSAGVECGALAAIVR</sequence>
<reference evidence="2" key="1">
    <citation type="submission" date="2015-05" db="EMBL/GenBank/DDBJ databases">
        <authorList>
            <person name="Wang D.B."/>
            <person name="Wang M."/>
        </authorList>
    </citation>
    <scope>NUCLEOTIDE SEQUENCE</scope>
    <source>
        <strain evidence="2">36-1</strain>
    </source>
</reference>
<dbReference type="AlphaFoldDB" id="A0A2U3EM95"/>
<keyword evidence="4" id="KW-1185">Reference proteome</keyword>
<evidence type="ECO:0000313" key="3">
    <source>
        <dbReference type="Proteomes" id="UP000245956"/>
    </source>
</evidence>
<name>A0A2U3EM95_PURLI</name>
<reference evidence="1 4" key="4">
    <citation type="journal article" date="2024" name="Microbiol. Resour. Announc.">
        <title>Genome annotations for the ascomycete fungi Trichoderma harzianum, Trichoderma aggressivum, and Purpureocillium lilacinum.</title>
        <authorList>
            <person name="Beijen E.P.W."/>
            <person name="Ohm R.A."/>
        </authorList>
    </citation>
    <scope>NUCLEOTIDE SEQUENCE [LARGE SCALE GENOMIC DNA]</scope>
    <source>
        <strain evidence="1 4">CBS 150709</strain>
    </source>
</reference>
<proteinExistence type="predicted"/>
<protein>
    <submittedName>
        <fullName evidence="2">Uncharacterized protein</fullName>
    </submittedName>
</protein>
<dbReference type="Proteomes" id="UP000245956">
    <property type="component" value="Unassembled WGS sequence"/>
</dbReference>
<organism evidence="2 3">
    <name type="scientific">Purpureocillium lilacinum</name>
    <name type="common">Paecilomyces lilacinus</name>
    <dbReference type="NCBI Taxonomy" id="33203"/>
    <lineage>
        <taxon>Eukaryota</taxon>
        <taxon>Fungi</taxon>
        <taxon>Dikarya</taxon>
        <taxon>Ascomycota</taxon>
        <taxon>Pezizomycotina</taxon>
        <taxon>Sordariomycetes</taxon>
        <taxon>Hypocreomycetidae</taxon>
        <taxon>Hypocreales</taxon>
        <taxon>Ophiocordycipitaceae</taxon>
        <taxon>Purpureocillium</taxon>
    </lineage>
</organism>
<dbReference type="Proteomes" id="UP001287286">
    <property type="component" value="Unassembled WGS sequence"/>
</dbReference>
<gene>
    <name evidence="2" type="ORF">PCL_06294</name>
    <name evidence="1" type="ORF">Purlil1_4065</name>
</gene>
<evidence type="ECO:0000313" key="4">
    <source>
        <dbReference type="Proteomes" id="UP001287286"/>
    </source>
</evidence>
<evidence type="ECO:0000313" key="2">
    <source>
        <dbReference type="EMBL" id="PWI75636.1"/>
    </source>
</evidence>
<reference evidence="1" key="3">
    <citation type="submission" date="2023-11" db="EMBL/GenBank/DDBJ databases">
        <authorList>
            <person name="Beijen E."/>
            <person name="Ohm R.A."/>
        </authorList>
    </citation>
    <scope>NUCLEOTIDE SEQUENCE</scope>
    <source>
        <strain evidence="1">CBS 150709</strain>
    </source>
</reference>
<accession>A0A2U3EM95</accession>